<protein>
    <submittedName>
        <fullName evidence="1">Uncharacterized protein</fullName>
    </submittedName>
</protein>
<evidence type="ECO:0000313" key="1">
    <source>
        <dbReference type="EMBL" id="ATC83127.1"/>
    </source>
</evidence>
<accession>A0ACA8DY43</accession>
<reference evidence="1" key="1">
    <citation type="submission" date="2015-03" db="EMBL/GenBank/DDBJ databases">
        <authorList>
            <person name="Xie B.-B."/>
            <person name="Rong J.-C."/>
            <person name="Qin Q.-L."/>
            <person name="Zhang Y.-Z."/>
        </authorList>
    </citation>
    <scope>NUCLEOTIDE SEQUENCE</scope>
    <source>
        <strain evidence="1">DSM 14585</strain>
    </source>
</reference>
<name>A0ACA8DY43_9GAMM</name>
<proteinExistence type="predicted"/>
<gene>
    <name evidence="1" type="ORF">PAGA_a2912</name>
</gene>
<sequence length="41" mass="4661">MLHADICNNVVLLANAKPKQRNYTLKNGNSFKALLLIKYQT</sequence>
<dbReference type="EMBL" id="CP011011">
    <property type="protein sequence ID" value="ATC83127.1"/>
    <property type="molecule type" value="Genomic_DNA"/>
</dbReference>
<organism evidence="1 2">
    <name type="scientific">Pseudoalteromonas agarivorans DSM 14585</name>
    <dbReference type="NCBI Taxonomy" id="1312369"/>
    <lineage>
        <taxon>Bacteria</taxon>
        <taxon>Pseudomonadati</taxon>
        <taxon>Pseudomonadota</taxon>
        <taxon>Gammaproteobacteria</taxon>
        <taxon>Alteromonadales</taxon>
        <taxon>Pseudoalteromonadaceae</taxon>
        <taxon>Pseudoalteromonas</taxon>
    </lineage>
</organism>
<evidence type="ECO:0000313" key="2">
    <source>
        <dbReference type="Proteomes" id="UP000217277"/>
    </source>
</evidence>
<keyword evidence="2" id="KW-1185">Reference proteome</keyword>
<dbReference type="Proteomes" id="UP000217277">
    <property type="component" value="Chromosome I"/>
</dbReference>